<dbReference type="GO" id="GO:0003676">
    <property type="term" value="F:nucleic acid binding"/>
    <property type="evidence" value="ECO:0007669"/>
    <property type="project" value="InterPro"/>
</dbReference>
<reference evidence="2 3" key="2">
    <citation type="journal article" date="2017" name="Genome Biol.">
        <title>New reference genome sequences of hot pepper reveal the massive evolution of plant disease-resistance genes by retroduplication.</title>
        <authorList>
            <person name="Kim S."/>
            <person name="Park J."/>
            <person name="Yeom S.I."/>
            <person name="Kim Y.M."/>
            <person name="Seo E."/>
            <person name="Kim K.T."/>
            <person name="Kim M.S."/>
            <person name="Lee J.M."/>
            <person name="Cheong K."/>
            <person name="Shin H.S."/>
            <person name="Kim S.B."/>
            <person name="Han K."/>
            <person name="Lee J."/>
            <person name="Park M."/>
            <person name="Lee H.A."/>
            <person name="Lee H.Y."/>
            <person name="Lee Y."/>
            <person name="Oh S."/>
            <person name="Lee J.H."/>
            <person name="Choi E."/>
            <person name="Choi E."/>
            <person name="Lee S.E."/>
            <person name="Jeon J."/>
            <person name="Kim H."/>
            <person name="Choi G."/>
            <person name="Song H."/>
            <person name="Lee J."/>
            <person name="Lee S.C."/>
            <person name="Kwon J.K."/>
            <person name="Lee H.Y."/>
            <person name="Koo N."/>
            <person name="Hong Y."/>
            <person name="Kim R.W."/>
            <person name="Kang W.H."/>
            <person name="Huh J.H."/>
            <person name="Kang B.C."/>
            <person name="Yang T.J."/>
            <person name="Lee Y.H."/>
            <person name="Bennetzen J.L."/>
            <person name="Choi D."/>
        </authorList>
    </citation>
    <scope>NUCLEOTIDE SEQUENCE [LARGE SCALE GENOMIC DNA]</scope>
    <source>
        <strain evidence="3">cv. CM334</strain>
    </source>
</reference>
<keyword evidence="3" id="KW-1185">Reference proteome</keyword>
<dbReference type="Gene3D" id="3.30.420.10">
    <property type="entry name" value="Ribonuclease H-like superfamily/Ribonuclease H"/>
    <property type="match status" value="1"/>
</dbReference>
<dbReference type="InterPro" id="IPR036397">
    <property type="entry name" value="RNaseH_sf"/>
</dbReference>
<dbReference type="Gramene" id="PHT84060">
    <property type="protein sequence ID" value="PHT84060"/>
    <property type="gene ID" value="T459_12503"/>
</dbReference>
<dbReference type="InterPro" id="IPR052929">
    <property type="entry name" value="RNase_H-like_EbsB-rel"/>
</dbReference>
<evidence type="ECO:0000313" key="2">
    <source>
        <dbReference type="EMBL" id="PHT84060.1"/>
    </source>
</evidence>
<dbReference type="PANTHER" id="PTHR47074">
    <property type="entry name" value="BNAC02G40300D PROTEIN"/>
    <property type="match status" value="1"/>
</dbReference>
<feature type="domain" description="RNase H type-1" evidence="1">
    <location>
        <begin position="4"/>
        <end position="80"/>
    </location>
</feature>
<dbReference type="PANTHER" id="PTHR47074:SF21">
    <property type="entry name" value="RNASE H TYPE-1 DOMAIN-CONTAINING PROTEIN"/>
    <property type="match status" value="1"/>
</dbReference>
<dbReference type="EMBL" id="AYRZ02000004">
    <property type="protein sequence ID" value="PHT84060.1"/>
    <property type="molecule type" value="Genomic_DNA"/>
</dbReference>
<sequence>MKLNVDGSFDSNSNVGGADRLLKDMHGDCVWGFNAKFAAQSPLHAETLALYLGLKIAKKMHCTKLIVVTYSITLASALNDAVELGITLIHHEDRRDNGVADTLAKEGRKKAVLLFFEE</sequence>
<accession>A0A2G2ZPZ0</accession>
<dbReference type="InterPro" id="IPR044730">
    <property type="entry name" value="RNase_H-like_dom_plant"/>
</dbReference>
<dbReference type="InterPro" id="IPR002156">
    <property type="entry name" value="RNaseH_domain"/>
</dbReference>
<dbReference type="InterPro" id="IPR012337">
    <property type="entry name" value="RNaseH-like_sf"/>
</dbReference>
<dbReference type="Proteomes" id="UP000222542">
    <property type="component" value="Unassembled WGS sequence"/>
</dbReference>
<organism evidence="2 3">
    <name type="scientific">Capsicum annuum</name>
    <name type="common">Capsicum pepper</name>
    <dbReference type="NCBI Taxonomy" id="4072"/>
    <lineage>
        <taxon>Eukaryota</taxon>
        <taxon>Viridiplantae</taxon>
        <taxon>Streptophyta</taxon>
        <taxon>Embryophyta</taxon>
        <taxon>Tracheophyta</taxon>
        <taxon>Spermatophyta</taxon>
        <taxon>Magnoliopsida</taxon>
        <taxon>eudicotyledons</taxon>
        <taxon>Gunneridae</taxon>
        <taxon>Pentapetalae</taxon>
        <taxon>asterids</taxon>
        <taxon>lamiids</taxon>
        <taxon>Solanales</taxon>
        <taxon>Solanaceae</taxon>
        <taxon>Solanoideae</taxon>
        <taxon>Capsiceae</taxon>
        <taxon>Capsicum</taxon>
    </lineage>
</organism>
<proteinExistence type="predicted"/>
<evidence type="ECO:0000313" key="3">
    <source>
        <dbReference type="Proteomes" id="UP000222542"/>
    </source>
</evidence>
<protein>
    <recommendedName>
        <fullName evidence="1">RNase H type-1 domain-containing protein</fullName>
    </recommendedName>
</protein>
<dbReference type="AlphaFoldDB" id="A0A2G2ZPZ0"/>
<name>A0A2G2ZPZ0_CAPAN</name>
<dbReference type="SUPFAM" id="SSF53098">
    <property type="entry name" value="Ribonuclease H-like"/>
    <property type="match status" value="1"/>
</dbReference>
<comment type="caution">
    <text evidence="2">The sequence shown here is derived from an EMBL/GenBank/DDBJ whole genome shotgun (WGS) entry which is preliminary data.</text>
</comment>
<dbReference type="GO" id="GO:0004523">
    <property type="term" value="F:RNA-DNA hybrid ribonuclease activity"/>
    <property type="evidence" value="ECO:0007669"/>
    <property type="project" value="InterPro"/>
</dbReference>
<gene>
    <name evidence="2" type="ORF">T459_12503</name>
</gene>
<dbReference type="Pfam" id="PF13456">
    <property type="entry name" value="RVT_3"/>
    <property type="match status" value="1"/>
</dbReference>
<evidence type="ECO:0000259" key="1">
    <source>
        <dbReference type="Pfam" id="PF13456"/>
    </source>
</evidence>
<reference evidence="2 3" key="1">
    <citation type="journal article" date="2014" name="Nat. Genet.">
        <title>Genome sequence of the hot pepper provides insights into the evolution of pungency in Capsicum species.</title>
        <authorList>
            <person name="Kim S."/>
            <person name="Park M."/>
            <person name="Yeom S.I."/>
            <person name="Kim Y.M."/>
            <person name="Lee J.M."/>
            <person name="Lee H.A."/>
            <person name="Seo E."/>
            <person name="Choi J."/>
            <person name="Cheong K."/>
            <person name="Kim K.T."/>
            <person name="Jung K."/>
            <person name="Lee G.W."/>
            <person name="Oh S.K."/>
            <person name="Bae C."/>
            <person name="Kim S.B."/>
            <person name="Lee H.Y."/>
            <person name="Kim S.Y."/>
            <person name="Kim M.S."/>
            <person name="Kang B.C."/>
            <person name="Jo Y.D."/>
            <person name="Yang H.B."/>
            <person name="Jeong H.J."/>
            <person name="Kang W.H."/>
            <person name="Kwon J.K."/>
            <person name="Shin C."/>
            <person name="Lim J.Y."/>
            <person name="Park J.H."/>
            <person name="Huh J.H."/>
            <person name="Kim J.S."/>
            <person name="Kim B.D."/>
            <person name="Cohen O."/>
            <person name="Paran I."/>
            <person name="Suh M.C."/>
            <person name="Lee S.B."/>
            <person name="Kim Y.K."/>
            <person name="Shin Y."/>
            <person name="Noh S.J."/>
            <person name="Park J."/>
            <person name="Seo Y.S."/>
            <person name="Kwon S.Y."/>
            <person name="Kim H.A."/>
            <person name="Park J.M."/>
            <person name="Kim H.J."/>
            <person name="Choi S.B."/>
            <person name="Bosland P.W."/>
            <person name="Reeves G."/>
            <person name="Jo S.H."/>
            <person name="Lee B.W."/>
            <person name="Cho H.T."/>
            <person name="Choi H.S."/>
            <person name="Lee M.S."/>
            <person name="Yu Y."/>
            <person name="Do Choi Y."/>
            <person name="Park B.S."/>
            <person name="van Deynze A."/>
            <person name="Ashrafi H."/>
            <person name="Hill T."/>
            <person name="Kim W.T."/>
            <person name="Pai H.S."/>
            <person name="Ahn H.K."/>
            <person name="Yeam I."/>
            <person name="Giovannoni J.J."/>
            <person name="Rose J.K."/>
            <person name="Sorensen I."/>
            <person name="Lee S.J."/>
            <person name="Kim R.W."/>
            <person name="Choi I.Y."/>
            <person name="Choi B.S."/>
            <person name="Lim J.S."/>
            <person name="Lee Y.H."/>
            <person name="Choi D."/>
        </authorList>
    </citation>
    <scope>NUCLEOTIDE SEQUENCE [LARGE SCALE GENOMIC DNA]</scope>
    <source>
        <strain evidence="3">cv. CM334</strain>
    </source>
</reference>
<dbReference type="CDD" id="cd06222">
    <property type="entry name" value="RNase_H_like"/>
    <property type="match status" value="1"/>
</dbReference>